<dbReference type="KEGG" id="pms:KNP414_02520"/>
<reference evidence="1 2" key="2">
    <citation type="journal article" date="2013" name="Genome Announc.">
        <title>Genome Sequence of Growth-Improving Paenibacillus mucilaginosus Strain KNP414.</title>
        <authorList>
            <person name="Lu J.J."/>
            <person name="Wang J.F."/>
            <person name="Hu X.F."/>
        </authorList>
    </citation>
    <scope>NUCLEOTIDE SEQUENCE [LARGE SCALE GENOMIC DNA]</scope>
    <source>
        <strain evidence="1 2">KNP414</strain>
    </source>
</reference>
<dbReference type="Proteomes" id="UP000006620">
    <property type="component" value="Chromosome"/>
</dbReference>
<name>F8FAJ2_PAEMK</name>
<organism evidence="1 2">
    <name type="scientific">Paenibacillus mucilaginosus (strain KNP414)</name>
    <dbReference type="NCBI Taxonomy" id="1036673"/>
    <lineage>
        <taxon>Bacteria</taxon>
        <taxon>Bacillati</taxon>
        <taxon>Bacillota</taxon>
        <taxon>Bacilli</taxon>
        <taxon>Bacillales</taxon>
        <taxon>Paenibacillaceae</taxon>
        <taxon>Paenibacillus</taxon>
    </lineage>
</organism>
<proteinExistence type="predicted"/>
<gene>
    <name evidence="1" type="ordered locus">KNP414_02520</name>
</gene>
<reference evidence="2" key="1">
    <citation type="submission" date="2011-06" db="EMBL/GenBank/DDBJ databases">
        <title>Complete genome sequence of Paenibacillus mucilaginosus KNP414.</title>
        <authorList>
            <person name="Wang J."/>
            <person name="Hu S."/>
            <person name="Hu X."/>
            <person name="Zhang B."/>
            <person name="Dong D."/>
            <person name="Zhang S."/>
            <person name="Zhao K."/>
            <person name="Wu D."/>
        </authorList>
    </citation>
    <scope>NUCLEOTIDE SEQUENCE [LARGE SCALE GENOMIC DNA]</scope>
    <source>
        <strain evidence="2">KNP414</strain>
    </source>
</reference>
<protein>
    <submittedName>
        <fullName evidence="1">Uncharacterized protein</fullName>
    </submittedName>
</protein>
<dbReference type="HOGENOM" id="CLU_3186668_0_0_9"/>
<evidence type="ECO:0000313" key="2">
    <source>
        <dbReference type="Proteomes" id="UP000006620"/>
    </source>
</evidence>
<dbReference type="EMBL" id="CP002869">
    <property type="protein sequence ID" value="AEI41081.1"/>
    <property type="molecule type" value="Genomic_DNA"/>
</dbReference>
<dbReference type="PATRIC" id="fig|1036673.3.peg.2281"/>
<sequence length="46" mass="5648">MSRHYRYYLLLRIIEWNKEQPDFCILPSLSLYGQLRLCPILVEIYS</sequence>
<dbReference type="AlphaFoldDB" id="F8FAJ2"/>
<accession>F8FAJ2</accession>
<evidence type="ECO:0000313" key="1">
    <source>
        <dbReference type="EMBL" id="AEI41081.1"/>
    </source>
</evidence>